<reference evidence="3" key="1">
    <citation type="journal article" date="2019" name="Int. J. Syst. Evol. Microbiol.">
        <title>The Global Catalogue of Microorganisms (GCM) 10K type strain sequencing project: providing services to taxonomists for standard genome sequencing and annotation.</title>
        <authorList>
            <consortium name="The Broad Institute Genomics Platform"/>
            <consortium name="The Broad Institute Genome Sequencing Center for Infectious Disease"/>
            <person name="Wu L."/>
            <person name="Ma J."/>
        </authorList>
    </citation>
    <scope>NUCLEOTIDE SEQUENCE [LARGE SCALE GENOMIC DNA]</scope>
    <source>
        <strain evidence="3">CGMCC 4.7426</strain>
    </source>
</reference>
<comment type="caution">
    <text evidence="2">The sequence shown here is derived from an EMBL/GenBank/DDBJ whole genome shotgun (WGS) entry which is preliminary data.</text>
</comment>
<evidence type="ECO:0000259" key="1">
    <source>
        <dbReference type="Pfam" id="PF00903"/>
    </source>
</evidence>
<dbReference type="EMBL" id="JBHSFU010000009">
    <property type="protein sequence ID" value="MFC4559515.1"/>
    <property type="molecule type" value="Genomic_DNA"/>
</dbReference>
<dbReference type="RefSeq" id="WP_390297825.1">
    <property type="nucleotide sequence ID" value="NZ_JBHSFU010000009.1"/>
</dbReference>
<keyword evidence="3" id="KW-1185">Reference proteome</keyword>
<dbReference type="Proteomes" id="UP001595989">
    <property type="component" value="Unassembled WGS sequence"/>
</dbReference>
<evidence type="ECO:0000313" key="3">
    <source>
        <dbReference type="Proteomes" id="UP001595989"/>
    </source>
</evidence>
<protein>
    <submittedName>
        <fullName evidence="2">VOC family protein</fullName>
    </submittedName>
</protein>
<dbReference type="Pfam" id="PF00903">
    <property type="entry name" value="Glyoxalase"/>
    <property type="match status" value="1"/>
</dbReference>
<dbReference type="SUPFAM" id="SSF54593">
    <property type="entry name" value="Glyoxalase/Bleomycin resistance protein/Dihydroxybiphenyl dioxygenase"/>
    <property type="match status" value="1"/>
</dbReference>
<dbReference type="Gene3D" id="3.10.180.10">
    <property type="entry name" value="2,3-Dihydroxybiphenyl 1,2-Dioxygenase, domain 1"/>
    <property type="match status" value="1"/>
</dbReference>
<gene>
    <name evidence="2" type="ORF">ACFO3D_15050</name>
</gene>
<proteinExistence type="predicted"/>
<sequence>MNKLIPHIRIKNCKEELPFYQEVFGGKIKNTQLADGIEMFKGYEGKFIHAELHINEYCIIYFADVFGESYAENGNILLGPDLESEEEINTIYSRLKEEGTVQMELKDTFFGVPSMPS</sequence>
<feature type="domain" description="Glyoxalase/fosfomycin resistance/dioxygenase" evidence="1">
    <location>
        <begin position="8"/>
        <end position="111"/>
    </location>
</feature>
<evidence type="ECO:0000313" key="2">
    <source>
        <dbReference type="EMBL" id="MFC4559515.1"/>
    </source>
</evidence>
<dbReference type="InterPro" id="IPR029068">
    <property type="entry name" value="Glyas_Bleomycin-R_OHBP_Dase"/>
</dbReference>
<dbReference type="InterPro" id="IPR004360">
    <property type="entry name" value="Glyas_Fos-R_dOase_dom"/>
</dbReference>
<name>A0ABV9DNF3_9BACI</name>
<accession>A0ABV9DNF3</accession>
<organism evidence="2 3">
    <name type="scientific">Virgibacillus kekensis</name>
    <dbReference type="NCBI Taxonomy" id="202261"/>
    <lineage>
        <taxon>Bacteria</taxon>
        <taxon>Bacillati</taxon>
        <taxon>Bacillota</taxon>
        <taxon>Bacilli</taxon>
        <taxon>Bacillales</taxon>
        <taxon>Bacillaceae</taxon>
        <taxon>Virgibacillus</taxon>
    </lineage>
</organism>